<dbReference type="GO" id="GO:0051539">
    <property type="term" value="F:4 iron, 4 sulfur cluster binding"/>
    <property type="evidence" value="ECO:0007669"/>
    <property type="project" value="UniProtKB-UniRule"/>
</dbReference>
<organism evidence="10 11">
    <name type="scientific">Candidatus Merdimorpha stercoravium</name>
    <dbReference type="NCBI Taxonomy" id="2840863"/>
    <lineage>
        <taxon>Bacteria</taxon>
        <taxon>Pseudomonadati</taxon>
        <taxon>Bacteroidota</taxon>
        <taxon>Flavobacteriia</taxon>
        <taxon>Flavobacteriales</taxon>
        <taxon>Candidatus Merdimorpha</taxon>
    </lineage>
</organism>
<protein>
    <recommendedName>
        <fullName evidence="8">7-carboxy-7-deazaguanine synthase</fullName>
        <shortName evidence="8">CDG synthase</shortName>
        <ecNumber evidence="8">4.3.99.3</ecNumber>
    </recommendedName>
    <alternativeName>
        <fullName evidence="8">Queuosine biosynthesis protein QueE</fullName>
    </alternativeName>
</protein>
<evidence type="ECO:0000256" key="1">
    <source>
        <dbReference type="ARBA" id="ARBA00022485"/>
    </source>
</evidence>
<dbReference type="GO" id="GO:0016840">
    <property type="term" value="F:carbon-nitrogen lyase activity"/>
    <property type="evidence" value="ECO:0007669"/>
    <property type="project" value="UniProtKB-UniRule"/>
</dbReference>
<evidence type="ECO:0000256" key="3">
    <source>
        <dbReference type="ARBA" id="ARBA00022723"/>
    </source>
</evidence>
<feature type="binding site" evidence="8">
    <location>
        <begin position="53"/>
        <end position="55"/>
    </location>
    <ligand>
        <name>S-adenosyl-L-methionine</name>
        <dbReference type="ChEBI" id="CHEBI:59789"/>
    </ligand>
</feature>
<feature type="binding site" evidence="8">
    <location>
        <position position="89"/>
    </location>
    <ligand>
        <name>S-adenosyl-L-methionine</name>
        <dbReference type="ChEBI" id="CHEBI:59789"/>
    </ligand>
</feature>
<keyword evidence="2 8" id="KW-0949">S-adenosyl-L-methionine</keyword>
<keyword evidence="6 8" id="KW-0411">Iron-sulfur</keyword>
<keyword evidence="5 8" id="KW-0408">Iron</keyword>
<dbReference type="Gene3D" id="3.20.20.70">
    <property type="entry name" value="Aldolase class I"/>
    <property type="match status" value="1"/>
</dbReference>
<dbReference type="InterPro" id="IPR007197">
    <property type="entry name" value="rSAM"/>
</dbReference>
<keyword evidence="4 8" id="KW-0460">Magnesium</keyword>
<dbReference type="Proteomes" id="UP000824161">
    <property type="component" value="Unassembled WGS sequence"/>
</dbReference>
<feature type="binding site" evidence="8">
    <location>
        <position position="47"/>
    </location>
    <ligand>
        <name>[4Fe-4S] cluster</name>
        <dbReference type="ChEBI" id="CHEBI:49883"/>
        <note>4Fe-4S-S-AdoMet</note>
    </ligand>
</feature>
<keyword evidence="3 8" id="KW-0479">Metal-binding</keyword>
<dbReference type="SFLD" id="SFLDS00029">
    <property type="entry name" value="Radical_SAM"/>
    <property type="match status" value="1"/>
</dbReference>
<gene>
    <name evidence="8" type="primary">queE</name>
    <name evidence="10" type="ORF">IAC44_00670</name>
</gene>
<dbReference type="EC" id="4.3.99.3" evidence="8"/>
<name>A0A9D1H7Z2_9FLAO</name>
<dbReference type="InterPro" id="IPR013785">
    <property type="entry name" value="Aldolase_TIM"/>
</dbReference>
<evidence type="ECO:0000313" key="10">
    <source>
        <dbReference type="EMBL" id="HIT97330.1"/>
    </source>
</evidence>
<keyword evidence="8" id="KW-0671">Queuosine biosynthesis</keyword>
<dbReference type="CDD" id="cd01335">
    <property type="entry name" value="Radical_SAM"/>
    <property type="match status" value="1"/>
</dbReference>
<comment type="subunit">
    <text evidence="8">Homodimer.</text>
</comment>
<keyword evidence="1 8" id="KW-0004">4Fe-4S</keyword>
<evidence type="ECO:0000256" key="4">
    <source>
        <dbReference type="ARBA" id="ARBA00022842"/>
    </source>
</evidence>
<dbReference type="InterPro" id="IPR058240">
    <property type="entry name" value="rSAM_sf"/>
</dbReference>
<dbReference type="PANTHER" id="PTHR42836">
    <property type="entry name" value="7-CARBOXY-7-DEAZAGUANINE SYNTHASE"/>
    <property type="match status" value="1"/>
</dbReference>
<evidence type="ECO:0000259" key="9">
    <source>
        <dbReference type="PROSITE" id="PS51918"/>
    </source>
</evidence>
<reference evidence="10" key="2">
    <citation type="journal article" date="2021" name="PeerJ">
        <title>Extensive microbial diversity within the chicken gut microbiome revealed by metagenomics and culture.</title>
        <authorList>
            <person name="Gilroy R."/>
            <person name="Ravi A."/>
            <person name="Getino M."/>
            <person name="Pursley I."/>
            <person name="Horton D.L."/>
            <person name="Alikhan N.F."/>
            <person name="Baker D."/>
            <person name="Gharbi K."/>
            <person name="Hall N."/>
            <person name="Watson M."/>
            <person name="Adriaenssens E.M."/>
            <person name="Foster-Nyarko E."/>
            <person name="Jarju S."/>
            <person name="Secka A."/>
            <person name="Antonio M."/>
            <person name="Oren A."/>
            <person name="Chaudhuri R.R."/>
            <person name="La Ragione R."/>
            <person name="Hildebrand F."/>
            <person name="Pallen M.J."/>
        </authorList>
    </citation>
    <scope>NUCLEOTIDE SEQUENCE</scope>
    <source>
        <strain evidence="10">1383</strain>
    </source>
</reference>
<sequence>MPNQNISTTPASHPTGDRLPVMEQFYTLQGEGCFSGRAAYFIRLSGCPVHCPWCDVKESWTIRPEQYRTLETILEEIPAQARLAVITGGEPLLHPLDGLTQALHRRGLRTHLETSATRELSGQWDWICVSPKTALLPLDSVLHQADELKTVICSREDLERAEHYATHTKESCQLLLQPEWSRRDEVLPLLVAYVKRHPRWGLSLQTHKYIDIP</sequence>
<dbReference type="SUPFAM" id="SSF102114">
    <property type="entry name" value="Radical SAM enzymes"/>
    <property type="match status" value="1"/>
</dbReference>
<dbReference type="PANTHER" id="PTHR42836:SF1">
    <property type="entry name" value="7-CARBOXY-7-DEAZAGUANINE SYNTHASE"/>
    <property type="match status" value="1"/>
</dbReference>
<feature type="domain" description="Radical SAM core" evidence="9">
    <location>
        <begin position="34"/>
        <end position="213"/>
    </location>
</feature>
<evidence type="ECO:0000256" key="5">
    <source>
        <dbReference type="ARBA" id="ARBA00023004"/>
    </source>
</evidence>
<evidence type="ECO:0000256" key="2">
    <source>
        <dbReference type="ARBA" id="ARBA00022691"/>
    </source>
</evidence>
<feature type="binding site" evidence="8">
    <location>
        <position position="51"/>
    </location>
    <ligand>
        <name>[4Fe-4S] cluster</name>
        <dbReference type="ChEBI" id="CHEBI:49883"/>
        <note>4Fe-4S-S-AdoMet</note>
    </ligand>
</feature>
<dbReference type="EMBL" id="DVLY01000014">
    <property type="protein sequence ID" value="HIT97330.1"/>
    <property type="molecule type" value="Genomic_DNA"/>
</dbReference>
<feature type="binding site" evidence="8">
    <location>
        <begin position="28"/>
        <end position="30"/>
    </location>
    <ligand>
        <name>substrate</name>
    </ligand>
</feature>
<evidence type="ECO:0000256" key="7">
    <source>
        <dbReference type="ARBA" id="ARBA00023239"/>
    </source>
</evidence>
<feature type="binding site" evidence="8">
    <location>
        <position position="87"/>
    </location>
    <ligand>
        <name>substrate</name>
    </ligand>
</feature>
<feature type="binding site" evidence="8">
    <location>
        <begin position="130"/>
        <end position="132"/>
    </location>
    <ligand>
        <name>S-adenosyl-L-methionine</name>
        <dbReference type="ChEBI" id="CHEBI:59789"/>
    </ligand>
</feature>
<comment type="caution">
    <text evidence="8">Lacks conserved residue(s) required for the propagation of feature annotation.</text>
</comment>
<evidence type="ECO:0000256" key="6">
    <source>
        <dbReference type="ARBA" id="ARBA00023014"/>
    </source>
</evidence>
<evidence type="ECO:0000313" key="11">
    <source>
        <dbReference type="Proteomes" id="UP000824161"/>
    </source>
</evidence>
<dbReference type="PIRSF" id="PIRSF000370">
    <property type="entry name" value="QueE"/>
    <property type="match status" value="1"/>
</dbReference>
<comment type="similarity">
    <text evidence="8">Belongs to the radical SAM superfamily. 7-carboxy-7-deazaguanine synthase family.</text>
</comment>
<dbReference type="Pfam" id="PF04055">
    <property type="entry name" value="Radical_SAM"/>
    <property type="match status" value="1"/>
</dbReference>
<dbReference type="GO" id="GO:0008616">
    <property type="term" value="P:tRNA queuosine(34) biosynthetic process"/>
    <property type="evidence" value="ECO:0007669"/>
    <property type="project" value="UniProtKB-UniRule"/>
</dbReference>
<feature type="binding site" evidence="8">
    <location>
        <position position="43"/>
    </location>
    <ligand>
        <name>substrate</name>
    </ligand>
</feature>
<dbReference type="AlphaFoldDB" id="A0A9D1H7Z2"/>
<dbReference type="PROSITE" id="PS51918">
    <property type="entry name" value="RADICAL_SAM"/>
    <property type="match status" value="1"/>
</dbReference>
<dbReference type="HAMAP" id="MF_00917">
    <property type="entry name" value="QueE"/>
    <property type="match status" value="1"/>
</dbReference>
<keyword evidence="7 8" id="KW-0456">Lyase</keyword>
<comment type="function">
    <text evidence="8">Catalyzes the complex heterocyclic radical-mediated conversion of 6-carboxy-5,6,7,8-tetrahydropterin (CPH4) to 7-carboxy-7-deazaguanine (CDG), a step common to the biosynthetic pathways of all 7-deazapurine-containing compounds.</text>
</comment>
<comment type="cofactor">
    <cofactor evidence="8">
        <name>[4Fe-4S] cluster</name>
        <dbReference type="ChEBI" id="CHEBI:49883"/>
    </cofactor>
    <text evidence="8">Binds 1 [4Fe-4S] cluster. The cluster is coordinated with 3 cysteines and an exchangeable S-adenosyl-L-methionine.</text>
</comment>
<comment type="pathway">
    <text evidence="8">Purine metabolism; 7-cyano-7-deazaguanine biosynthesis.</text>
</comment>
<feature type="binding site" evidence="8">
    <location>
        <position position="213"/>
    </location>
    <ligand>
        <name>substrate</name>
    </ligand>
</feature>
<dbReference type="GO" id="GO:1904047">
    <property type="term" value="F:S-adenosyl-L-methionine binding"/>
    <property type="evidence" value="ECO:0007669"/>
    <property type="project" value="UniProtKB-UniRule"/>
</dbReference>
<proteinExistence type="inferred from homology"/>
<comment type="cofactor">
    <cofactor evidence="8">
        <name>Mg(2+)</name>
        <dbReference type="ChEBI" id="CHEBI:18420"/>
    </cofactor>
</comment>
<accession>A0A9D1H7Z2</accession>
<feature type="binding site" evidence="8">
    <location>
        <position position="54"/>
    </location>
    <ligand>
        <name>[4Fe-4S] cluster</name>
        <dbReference type="ChEBI" id="CHEBI:49883"/>
        <note>4Fe-4S-S-AdoMet</note>
    </ligand>
</feature>
<comment type="cofactor">
    <cofactor evidence="8">
        <name>S-adenosyl-L-methionine</name>
        <dbReference type="ChEBI" id="CHEBI:59789"/>
    </cofactor>
    <text evidence="8">Binds 1 S-adenosyl-L-methionine per subunit.</text>
</comment>
<dbReference type="GO" id="GO:0000287">
    <property type="term" value="F:magnesium ion binding"/>
    <property type="evidence" value="ECO:0007669"/>
    <property type="project" value="UniProtKB-UniRule"/>
</dbReference>
<dbReference type="InterPro" id="IPR024924">
    <property type="entry name" value="7-CO-7-deazaguanine_synth-like"/>
</dbReference>
<evidence type="ECO:0000256" key="8">
    <source>
        <dbReference type="HAMAP-Rule" id="MF_00917"/>
    </source>
</evidence>
<comment type="caution">
    <text evidence="10">The sequence shown here is derived from an EMBL/GenBank/DDBJ whole genome shotgun (WGS) entry which is preliminary data.</text>
</comment>
<reference evidence="10" key="1">
    <citation type="submission" date="2020-10" db="EMBL/GenBank/DDBJ databases">
        <authorList>
            <person name="Gilroy R."/>
        </authorList>
    </citation>
    <scope>NUCLEOTIDE SEQUENCE</scope>
    <source>
        <strain evidence="10">1383</strain>
    </source>
</reference>
<comment type="catalytic activity">
    <reaction evidence="8">
        <text>6-carboxy-5,6,7,8-tetrahydropterin + H(+) = 7-carboxy-7-carbaguanine + NH4(+)</text>
        <dbReference type="Rhea" id="RHEA:27974"/>
        <dbReference type="ChEBI" id="CHEBI:15378"/>
        <dbReference type="ChEBI" id="CHEBI:28938"/>
        <dbReference type="ChEBI" id="CHEBI:61032"/>
        <dbReference type="ChEBI" id="CHEBI:61036"/>
        <dbReference type="EC" id="4.3.99.3"/>
    </reaction>
</comment>